<evidence type="ECO:0000256" key="1">
    <source>
        <dbReference type="SAM" id="Coils"/>
    </source>
</evidence>
<evidence type="ECO:0000313" key="2">
    <source>
        <dbReference type="EMBL" id="CAK79209.1"/>
    </source>
</evidence>
<sequence>MVELDFGDVIEYKIVSFSQFNTIKELKENLQNYYNKQSKFEQINIEIYKDHILQTNEKITIYKLLDLDKEIKQPKIEAKSITQNQQNQEPNDKTCLNKQQFGKLQSDSQILQELQLLKELINSKFKILELQLTNILADSQKTILKELEFYERDFTQNQQLLKQSFINNPDWIYQKYKSFRIYNKVCQAHVQSIFVELEKFESNLQKEQEQITKLYESGSIQSKNLMKEQQYTVGKKNKLTNNNFEIEIEIEIDTTFSEIIEYLESQYPSEFKQYIQVFGPIQKWVGFSTKRERVVSISEKMCTYPVDIIKVGPFHINIPKIINNLELKVEIYELKNQHQV</sequence>
<keyword evidence="1" id="KW-0175">Coiled coil</keyword>
<dbReference type="AlphaFoldDB" id="A0D842"/>
<dbReference type="EMBL" id="CT868319">
    <property type="protein sequence ID" value="CAK79209.1"/>
    <property type="molecule type" value="Genomic_DNA"/>
</dbReference>
<dbReference type="KEGG" id="ptm:GSPATT00014176001"/>
<feature type="coiled-coil region" evidence="1">
    <location>
        <begin position="190"/>
        <end position="217"/>
    </location>
</feature>
<dbReference type="OMA" id="FIVELDI"/>
<gene>
    <name evidence="2" type="ORF">GSPATT00014176001</name>
</gene>
<dbReference type="GeneID" id="5032391"/>
<dbReference type="OrthoDB" id="10497504at2759"/>
<keyword evidence="3" id="KW-1185">Reference proteome</keyword>
<name>A0D842_PARTE</name>
<evidence type="ECO:0008006" key="4">
    <source>
        <dbReference type="Google" id="ProtNLM"/>
    </source>
</evidence>
<accession>A0D842</accession>
<dbReference type="InParanoid" id="A0D842"/>
<proteinExistence type="predicted"/>
<organism evidence="2 3">
    <name type="scientific">Paramecium tetraurelia</name>
    <dbReference type="NCBI Taxonomy" id="5888"/>
    <lineage>
        <taxon>Eukaryota</taxon>
        <taxon>Sar</taxon>
        <taxon>Alveolata</taxon>
        <taxon>Ciliophora</taxon>
        <taxon>Intramacronucleata</taxon>
        <taxon>Oligohymenophorea</taxon>
        <taxon>Peniculida</taxon>
        <taxon>Parameciidae</taxon>
        <taxon>Paramecium</taxon>
    </lineage>
</organism>
<dbReference type="Proteomes" id="UP000000600">
    <property type="component" value="Unassembled WGS sequence"/>
</dbReference>
<evidence type="ECO:0000313" key="3">
    <source>
        <dbReference type="Proteomes" id="UP000000600"/>
    </source>
</evidence>
<dbReference type="HOGENOM" id="CLU_817513_0_0_1"/>
<dbReference type="RefSeq" id="XP_001446606.1">
    <property type="nucleotide sequence ID" value="XM_001446569.1"/>
</dbReference>
<reference evidence="2 3" key="1">
    <citation type="journal article" date="2006" name="Nature">
        <title>Global trends of whole-genome duplications revealed by the ciliate Paramecium tetraurelia.</title>
        <authorList>
            <consortium name="Genoscope"/>
            <person name="Aury J.-M."/>
            <person name="Jaillon O."/>
            <person name="Duret L."/>
            <person name="Noel B."/>
            <person name="Jubin C."/>
            <person name="Porcel B.M."/>
            <person name="Segurens B."/>
            <person name="Daubin V."/>
            <person name="Anthouard V."/>
            <person name="Aiach N."/>
            <person name="Arnaiz O."/>
            <person name="Billaut A."/>
            <person name="Beisson J."/>
            <person name="Blanc I."/>
            <person name="Bouhouche K."/>
            <person name="Camara F."/>
            <person name="Duharcourt S."/>
            <person name="Guigo R."/>
            <person name="Gogendeau D."/>
            <person name="Katinka M."/>
            <person name="Keller A.-M."/>
            <person name="Kissmehl R."/>
            <person name="Klotz C."/>
            <person name="Koll F."/>
            <person name="Le Moue A."/>
            <person name="Lepere C."/>
            <person name="Malinsky S."/>
            <person name="Nowacki M."/>
            <person name="Nowak J.K."/>
            <person name="Plattner H."/>
            <person name="Poulain J."/>
            <person name="Ruiz F."/>
            <person name="Serrano V."/>
            <person name="Zagulski M."/>
            <person name="Dessen P."/>
            <person name="Betermier M."/>
            <person name="Weissenbach J."/>
            <person name="Scarpelli C."/>
            <person name="Schachter V."/>
            <person name="Sperling L."/>
            <person name="Meyer E."/>
            <person name="Cohen J."/>
            <person name="Wincker P."/>
        </authorList>
    </citation>
    <scope>NUCLEOTIDE SEQUENCE [LARGE SCALE GENOMIC DNA]</scope>
    <source>
        <strain evidence="2 3">Stock d4-2</strain>
    </source>
</reference>
<protein>
    <recommendedName>
        <fullName evidence="4">Ubiquitin-like domain-containing protein</fullName>
    </recommendedName>
</protein>